<protein>
    <recommendedName>
        <fullName evidence="1">Helicase XPB/Ssl2 N-terminal domain-containing protein</fullName>
    </recommendedName>
</protein>
<dbReference type="AlphaFoldDB" id="A0A398CM04"/>
<dbReference type="EMBL" id="QXJM01000027">
    <property type="protein sequence ID" value="RIE04376.1"/>
    <property type="molecule type" value="Genomic_DNA"/>
</dbReference>
<name>A0A398CM04_9BACL</name>
<evidence type="ECO:0000313" key="3">
    <source>
        <dbReference type="Proteomes" id="UP000266340"/>
    </source>
</evidence>
<comment type="caution">
    <text evidence="2">The sequence shown here is derived from an EMBL/GenBank/DDBJ whole genome shotgun (WGS) entry which is preliminary data.</text>
</comment>
<dbReference type="Pfam" id="PF13625">
    <property type="entry name" value="Helicase_C_3"/>
    <property type="match status" value="1"/>
</dbReference>
<organism evidence="2 3">
    <name type="scientific">Cohnella faecalis</name>
    <dbReference type="NCBI Taxonomy" id="2315694"/>
    <lineage>
        <taxon>Bacteria</taxon>
        <taxon>Bacillati</taxon>
        <taxon>Bacillota</taxon>
        <taxon>Bacilli</taxon>
        <taxon>Bacillales</taxon>
        <taxon>Paenibacillaceae</taxon>
        <taxon>Cohnella</taxon>
    </lineage>
</organism>
<dbReference type="RefSeq" id="WP_119148415.1">
    <property type="nucleotide sequence ID" value="NZ_JBHSOV010000042.1"/>
</dbReference>
<dbReference type="InterPro" id="IPR032830">
    <property type="entry name" value="XPB/Ssl2_N"/>
</dbReference>
<reference evidence="2 3" key="1">
    <citation type="submission" date="2018-09" db="EMBL/GenBank/DDBJ databases">
        <title>Cohnella cavernae sp. nov., isolated from a karst cave.</title>
        <authorList>
            <person name="Zhu H."/>
        </authorList>
    </citation>
    <scope>NUCLEOTIDE SEQUENCE [LARGE SCALE GENOMIC DNA]</scope>
    <source>
        <strain evidence="2 3">K2E09-144</strain>
    </source>
</reference>
<evidence type="ECO:0000259" key="1">
    <source>
        <dbReference type="Pfam" id="PF13625"/>
    </source>
</evidence>
<dbReference type="Proteomes" id="UP000266340">
    <property type="component" value="Unassembled WGS sequence"/>
</dbReference>
<accession>A0A398CM04</accession>
<keyword evidence="3" id="KW-1185">Reference proteome</keyword>
<sequence>MDVKPSVERLPESIRKLIASSAIVRDRLKSGERLDEILSSRRWAAAWLSEERDRAEEPAVETLRLLLRTYAAEPFERENLERTAALHDRTSLSGAEIRVGTAKLRRSGVLFAVRKIGGEQLLYLPTDMYPLWERLLFRPTSEPLERDEAALVVPADAPFRLPLSLELLTCWSIIGSRGLSLTSKGVPGKPSAARVEAGLRLSSEELVRFGFSYPGSDQLAPQVALALDIGFCLGTLERENESIRIDKEGMDAWLSRQAIEADTALHRLAVNRYASAHRELHLAASIIASLQPFGWHTEEAFIAAGCDGEALDSWLGLLASFGWLQRGSLADRAAFRWSRELDFLKEPCCETNRAAMAGEEGCPSYIYVQPDAEIIVPPETGLADRWRLEKLADRVSADTLFVYRITPSSCKRASSAGYTAESVAEFLESRSGTPLPQPVSDLLRDCFGSLGQVWFQDVTLLRAADDRAADLLERDAALSGIIVEKIGSRDYIVRSEDVKAAIRMLEKLGLPPSEGGAAERAAKKEKSGASASKDVRSEGWIYCRHVLSFYEPDRFFPKPEELFPGMRDIPSVWIGESRTYHSSTCRQMIRQAIDWGASVRIIRDGKPAAFVPRLLESGEDDWRVQGWWKAFPDSEVLLDKEAVTVSSGDFSELMILIPSLDSERR</sequence>
<proteinExistence type="predicted"/>
<evidence type="ECO:0000313" key="2">
    <source>
        <dbReference type="EMBL" id="RIE04376.1"/>
    </source>
</evidence>
<dbReference type="OrthoDB" id="2987331at2"/>
<gene>
    <name evidence="2" type="ORF">D3H35_07235</name>
</gene>
<feature type="domain" description="Helicase XPB/Ssl2 N-terminal" evidence="1">
    <location>
        <begin position="367"/>
        <end position="485"/>
    </location>
</feature>